<proteinExistence type="predicted"/>
<dbReference type="PANTHER" id="PTHR37576:SF2">
    <property type="entry name" value="DEFECT AT LOW TEMPERATURE PROTEIN 1"/>
    <property type="match status" value="1"/>
</dbReference>
<reference evidence="2" key="1">
    <citation type="journal article" date="2021" name="Nat. Commun.">
        <title>Genetic determinants of endophytism in the Arabidopsis root mycobiome.</title>
        <authorList>
            <person name="Mesny F."/>
            <person name="Miyauchi S."/>
            <person name="Thiergart T."/>
            <person name="Pickel B."/>
            <person name="Atanasova L."/>
            <person name="Karlsson M."/>
            <person name="Huettel B."/>
            <person name="Barry K.W."/>
            <person name="Haridas S."/>
            <person name="Chen C."/>
            <person name="Bauer D."/>
            <person name="Andreopoulos W."/>
            <person name="Pangilinan J."/>
            <person name="LaButti K."/>
            <person name="Riley R."/>
            <person name="Lipzen A."/>
            <person name="Clum A."/>
            <person name="Drula E."/>
            <person name="Henrissat B."/>
            <person name="Kohler A."/>
            <person name="Grigoriev I.V."/>
            <person name="Martin F.M."/>
            <person name="Hacquard S."/>
        </authorList>
    </citation>
    <scope>NUCLEOTIDE SEQUENCE</scope>
    <source>
        <strain evidence="2">MPI-SDFR-AT-0068</strain>
    </source>
</reference>
<dbReference type="Pfam" id="PF11374">
    <property type="entry name" value="DUF3176"/>
    <property type="match status" value="1"/>
</dbReference>
<sequence>MLDPNPIPSPWPLKDEFVGAAPSGDKGPWHRLEDMPSSFAAQYARLSQPWLPGFWKRFPYRGLGMWLLALIGTVAAILILVYSDGVPVSNWDEHIQPTVWLALTSALSGAFLAVAFTEGAAISYWRAAGKPVTLQQLQAVYGSSTGIIQAVLNLFTWKSKTLGLASILMTLSVLRGPLMQRASATTNHYEAQKGTVNFHIARELPTNYASIMTGRTHSTSLLTKNFSDVAQSYSRRDDMAVFDTSCTNCTTSVQGFGFDVNCTDTTRDFNISIGGGSLTKAMQGAYFFQVNITEYSDYSVYDMPDGSFLRYTTLYKDTHQCGGKVKIQTCDLHAGITKFPVRMNGKTVELEGTWKDDKFTERKYMMPAMMVASGSGNILGGFSMIVQALYKSEAFMSFTGATGYDVSSNGLPATQYLTMNSTIPGCEDTWENPMDDIIELTRDLGFRASLQYAKFNTTDKQNVQYDSGTTTLVYVTDYNKMWIAIAVSLVGIFSVLPTFWGWWELGRDVSLNPLEIANAFGTVGDESHLMRNVDPNQNVGGIVNAVNDIGPVRYGAWEMSDGVVRLGFAGAGLVRSPSKGERFNY</sequence>
<dbReference type="Proteomes" id="UP000813427">
    <property type="component" value="Unassembled WGS sequence"/>
</dbReference>
<dbReference type="OrthoDB" id="5357734at2759"/>
<dbReference type="EMBL" id="JAGPXF010000004">
    <property type="protein sequence ID" value="KAH7245323.1"/>
    <property type="molecule type" value="Genomic_DNA"/>
</dbReference>
<keyword evidence="3" id="KW-1185">Reference proteome</keyword>
<dbReference type="AlphaFoldDB" id="A0A8K0RWQ0"/>
<keyword evidence="1" id="KW-1133">Transmembrane helix</keyword>
<feature type="transmembrane region" description="Helical" evidence="1">
    <location>
        <begin position="481"/>
        <end position="503"/>
    </location>
</feature>
<feature type="transmembrane region" description="Helical" evidence="1">
    <location>
        <begin position="102"/>
        <end position="125"/>
    </location>
</feature>
<feature type="transmembrane region" description="Helical" evidence="1">
    <location>
        <begin position="63"/>
        <end position="82"/>
    </location>
</feature>
<organism evidence="2 3">
    <name type="scientific">Fusarium tricinctum</name>
    <dbReference type="NCBI Taxonomy" id="61284"/>
    <lineage>
        <taxon>Eukaryota</taxon>
        <taxon>Fungi</taxon>
        <taxon>Dikarya</taxon>
        <taxon>Ascomycota</taxon>
        <taxon>Pezizomycotina</taxon>
        <taxon>Sordariomycetes</taxon>
        <taxon>Hypocreomycetidae</taxon>
        <taxon>Hypocreales</taxon>
        <taxon>Nectriaceae</taxon>
        <taxon>Fusarium</taxon>
        <taxon>Fusarium tricinctum species complex</taxon>
    </lineage>
</organism>
<gene>
    <name evidence="2" type="ORF">BKA59DRAFT_475675</name>
</gene>
<keyword evidence="1" id="KW-0812">Transmembrane</keyword>
<evidence type="ECO:0000256" key="1">
    <source>
        <dbReference type="SAM" id="Phobius"/>
    </source>
</evidence>
<accession>A0A8K0RWQ0</accession>
<protein>
    <submittedName>
        <fullName evidence="2">Uncharacterized protein</fullName>
    </submittedName>
</protein>
<dbReference type="InterPro" id="IPR021514">
    <property type="entry name" value="DUF3176"/>
</dbReference>
<evidence type="ECO:0000313" key="3">
    <source>
        <dbReference type="Proteomes" id="UP000813427"/>
    </source>
</evidence>
<name>A0A8K0RWQ0_9HYPO</name>
<dbReference type="PANTHER" id="PTHR37576">
    <property type="entry name" value="DEFECT AT LOW TEMPERATURE PROTEIN 1"/>
    <property type="match status" value="1"/>
</dbReference>
<evidence type="ECO:0000313" key="2">
    <source>
        <dbReference type="EMBL" id="KAH7245323.1"/>
    </source>
</evidence>
<feature type="transmembrane region" description="Helical" evidence="1">
    <location>
        <begin position="368"/>
        <end position="390"/>
    </location>
</feature>
<comment type="caution">
    <text evidence="2">The sequence shown here is derived from an EMBL/GenBank/DDBJ whole genome shotgun (WGS) entry which is preliminary data.</text>
</comment>
<keyword evidence="1" id="KW-0472">Membrane</keyword>